<evidence type="ECO:0000256" key="1">
    <source>
        <dbReference type="ARBA" id="ARBA00022679"/>
    </source>
</evidence>
<keyword evidence="2" id="KW-0548">Nucleotidyltransferase</keyword>
<dbReference type="PANTHER" id="PTHR43584">
    <property type="entry name" value="NUCLEOTIDYL TRANSFERASE"/>
    <property type="match status" value="1"/>
</dbReference>
<evidence type="ECO:0000259" key="3">
    <source>
        <dbReference type="Pfam" id="PF12804"/>
    </source>
</evidence>
<dbReference type="InterPro" id="IPR029044">
    <property type="entry name" value="Nucleotide-diphossugar_trans"/>
</dbReference>
<sequence length="314" mass="36189">MNLKELNILKILNKNNRLKQREISEKAEISLGTTNNIINYLLENSFIELNKIDYRNTEYIITEKGNKKIEETLIKTAVILAAGMGTRLQSITQNLIPKGFIEIEGKTLIERSIDSLLKNGVEKIIIVTGHLNEYYDKLSEKYKNVYTVKNKDYKNTGSMSSLAVASDFIEDDFILLESDIIYEEMAIKELQDTNAKDCVLLSGETQSGDEVYVEVRNDNIYKLSKDKHSLNNIYGELVGICKISSSLLNKMMLEFFKNTNPQYHYEYAIEDAAKNYIVSYKKINDLVWAEIDDENHLNRVEKIIVPKLIYKNQL</sequence>
<protein>
    <submittedName>
        <fullName evidence="4">Winged helix-turn-helix transcriptional regulator</fullName>
    </submittedName>
</protein>
<organism evidence="4 5">
    <name type="scientific">Clostridium botulinum</name>
    <dbReference type="NCBI Taxonomy" id="1491"/>
    <lineage>
        <taxon>Bacteria</taxon>
        <taxon>Bacillati</taxon>
        <taxon>Bacillota</taxon>
        <taxon>Clostridia</taxon>
        <taxon>Eubacteriales</taxon>
        <taxon>Clostridiaceae</taxon>
        <taxon>Clostridium</taxon>
    </lineage>
</organism>
<dbReference type="InterPro" id="IPR050065">
    <property type="entry name" value="GlmU-like"/>
</dbReference>
<evidence type="ECO:0000313" key="5">
    <source>
        <dbReference type="Proteomes" id="UP000472355"/>
    </source>
</evidence>
<keyword evidence="1" id="KW-0808">Transferase</keyword>
<gene>
    <name evidence="4" type="ORF">EXM65_03430</name>
</gene>
<evidence type="ECO:0000313" key="4">
    <source>
        <dbReference type="EMBL" id="NFA41658.1"/>
    </source>
</evidence>
<proteinExistence type="predicted"/>
<dbReference type="Pfam" id="PF13412">
    <property type="entry name" value="HTH_24"/>
    <property type="match status" value="1"/>
</dbReference>
<reference evidence="4 5" key="1">
    <citation type="submission" date="2019-02" db="EMBL/GenBank/DDBJ databases">
        <title>Genome sequencing of Clostridium botulinum clinical isolates.</title>
        <authorList>
            <person name="Brunt J."/>
            <person name="Van Vliet A.H.M."/>
            <person name="Stringer S.C."/>
            <person name="Grant K.A."/>
            <person name="Carter A.C."/>
            <person name="Peck M.W."/>
        </authorList>
    </citation>
    <scope>NUCLEOTIDE SEQUENCE [LARGE SCALE GENOMIC DNA]</scope>
    <source>
        <strain evidence="4 5">H113700579</strain>
    </source>
</reference>
<dbReference type="SUPFAM" id="SSF46785">
    <property type="entry name" value="Winged helix' DNA-binding domain"/>
    <property type="match status" value="1"/>
</dbReference>
<dbReference type="EMBL" id="SGKU01000006">
    <property type="protein sequence ID" value="NFA41658.1"/>
    <property type="molecule type" value="Genomic_DNA"/>
</dbReference>
<name>A0A6M0SKU8_CLOBO</name>
<accession>A0A6M0SKU8</accession>
<dbReference type="CDD" id="cd02523">
    <property type="entry name" value="PC_cytidylyltransferase"/>
    <property type="match status" value="1"/>
</dbReference>
<evidence type="ECO:0000256" key="2">
    <source>
        <dbReference type="ARBA" id="ARBA00022695"/>
    </source>
</evidence>
<comment type="caution">
    <text evidence="4">The sequence shown here is derived from an EMBL/GenBank/DDBJ whole genome shotgun (WGS) entry which is preliminary data.</text>
</comment>
<dbReference type="InterPro" id="IPR025877">
    <property type="entry name" value="MobA-like_NTP_Trfase"/>
</dbReference>
<feature type="domain" description="MobA-like NTP transferase" evidence="3">
    <location>
        <begin position="77"/>
        <end position="193"/>
    </location>
</feature>
<dbReference type="Gene3D" id="1.10.10.10">
    <property type="entry name" value="Winged helix-like DNA-binding domain superfamily/Winged helix DNA-binding domain"/>
    <property type="match status" value="1"/>
</dbReference>
<dbReference type="GO" id="GO:0016779">
    <property type="term" value="F:nucleotidyltransferase activity"/>
    <property type="evidence" value="ECO:0007669"/>
    <property type="project" value="UniProtKB-KW"/>
</dbReference>
<dbReference type="Gene3D" id="3.90.550.10">
    <property type="entry name" value="Spore Coat Polysaccharide Biosynthesis Protein SpsA, Chain A"/>
    <property type="match status" value="1"/>
</dbReference>
<dbReference type="AlphaFoldDB" id="A0A6M0SKU8"/>
<dbReference type="Pfam" id="PF12804">
    <property type="entry name" value="NTP_transf_3"/>
    <property type="match status" value="1"/>
</dbReference>
<dbReference type="PANTHER" id="PTHR43584:SF5">
    <property type="entry name" value="PROTEIN LICC"/>
    <property type="match status" value="1"/>
</dbReference>
<dbReference type="SUPFAM" id="SSF53448">
    <property type="entry name" value="Nucleotide-diphospho-sugar transferases"/>
    <property type="match status" value="1"/>
</dbReference>
<dbReference type="Proteomes" id="UP000472355">
    <property type="component" value="Unassembled WGS sequence"/>
</dbReference>
<dbReference type="InterPro" id="IPR036390">
    <property type="entry name" value="WH_DNA-bd_sf"/>
</dbReference>
<dbReference type="InterPro" id="IPR036388">
    <property type="entry name" value="WH-like_DNA-bd_sf"/>
</dbReference>